<gene>
    <name evidence="1" type="ORF">CFP56_027334</name>
</gene>
<protein>
    <submittedName>
        <fullName evidence="1">Uncharacterized protein</fullName>
    </submittedName>
</protein>
<reference evidence="1 2" key="1">
    <citation type="journal article" date="2018" name="Sci. Data">
        <title>The draft genome sequence of cork oak.</title>
        <authorList>
            <person name="Ramos A.M."/>
            <person name="Usie A."/>
            <person name="Barbosa P."/>
            <person name="Barros P.M."/>
            <person name="Capote T."/>
            <person name="Chaves I."/>
            <person name="Simoes F."/>
            <person name="Abreu I."/>
            <person name="Carrasquinho I."/>
            <person name="Faro C."/>
            <person name="Guimaraes J.B."/>
            <person name="Mendonca D."/>
            <person name="Nobrega F."/>
            <person name="Rodrigues L."/>
            <person name="Saibo N.J.M."/>
            <person name="Varela M.C."/>
            <person name="Egas C."/>
            <person name="Matos J."/>
            <person name="Miguel C.M."/>
            <person name="Oliveira M.M."/>
            <person name="Ricardo C.P."/>
            <person name="Goncalves S."/>
        </authorList>
    </citation>
    <scope>NUCLEOTIDE SEQUENCE [LARGE SCALE GENOMIC DNA]</scope>
    <source>
        <strain evidence="2">cv. HL8</strain>
    </source>
</reference>
<dbReference type="AlphaFoldDB" id="A0AAW0LWV7"/>
<accession>A0AAW0LWV7</accession>
<evidence type="ECO:0000313" key="1">
    <source>
        <dbReference type="EMBL" id="KAK7855581.1"/>
    </source>
</evidence>
<dbReference type="Proteomes" id="UP000237347">
    <property type="component" value="Unassembled WGS sequence"/>
</dbReference>
<dbReference type="EMBL" id="PKMF04000044">
    <property type="protein sequence ID" value="KAK7855581.1"/>
    <property type="molecule type" value="Genomic_DNA"/>
</dbReference>
<proteinExistence type="predicted"/>
<evidence type="ECO:0000313" key="2">
    <source>
        <dbReference type="Proteomes" id="UP000237347"/>
    </source>
</evidence>
<organism evidence="1 2">
    <name type="scientific">Quercus suber</name>
    <name type="common">Cork oak</name>
    <dbReference type="NCBI Taxonomy" id="58331"/>
    <lineage>
        <taxon>Eukaryota</taxon>
        <taxon>Viridiplantae</taxon>
        <taxon>Streptophyta</taxon>
        <taxon>Embryophyta</taxon>
        <taxon>Tracheophyta</taxon>
        <taxon>Spermatophyta</taxon>
        <taxon>Magnoliopsida</taxon>
        <taxon>eudicotyledons</taxon>
        <taxon>Gunneridae</taxon>
        <taxon>Pentapetalae</taxon>
        <taxon>rosids</taxon>
        <taxon>fabids</taxon>
        <taxon>Fagales</taxon>
        <taxon>Fagaceae</taxon>
        <taxon>Quercus</taxon>
    </lineage>
</organism>
<comment type="caution">
    <text evidence="1">The sequence shown here is derived from an EMBL/GenBank/DDBJ whole genome shotgun (WGS) entry which is preliminary data.</text>
</comment>
<name>A0AAW0LWV7_QUESU</name>
<keyword evidence="2" id="KW-1185">Reference proteome</keyword>
<sequence>MDSKNPSVWPPLLSQPILLVPQRASHANVDLSSDQEMQFRNFLSLKTPNPKFSKTLT</sequence>